<dbReference type="AlphaFoldDB" id="A0A0E9LY62"/>
<dbReference type="GO" id="GO:0004553">
    <property type="term" value="F:hydrolase activity, hydrolyzing O-glycosyl compounds"/>
    <property type="evidence" value="ECO:0007669"/>
    <property type="project" value="UniProtKB-ARBA"/>
</dbReference>
<dbReference type="Pfam" id="PF13385">
    <property type="entry name" value="Laminin_G_3"/>
    <property type="match status" value="1"/>
</dbReference>
<dbReference type="Gene3D" id="2.60.120.200">
    <property type="match status" value="1"/>
</dbReference>
<evidence type="ECO:0000259" key="1">
    <source>
        <dbReference type="Pfam" id="PF03372"/>
    </source>
</evidence>
<dbReference type="PANTHER" id="PTHR41349:SF1">
    <property type="entry name" value="PROTEIN CBG08683"/>
    <property type="match status" value="1"/>
</dbReference>
<dbReference type="SUPFAM" id="SSF56219">
    <property type="entry name" value="DNase I-like"/>
    <property type="match status" value="1"/>
</dbReference>
<dbReference type="STRING" id="1236989.JCM15548_12043"/>
<feature type="domain" description="Endonuclease/exonuclease/phosphatase" evidence="1">
    <location>
        <begin position="237"/>
        <end position="487"/>
    </location>
</feature>
<dbReference type="Pfam" id="PF03372">
    <property type="entry name" value="Exo_endo_phos"/>
    <property type="match status" value="1"/>
</dbReference>
<dbReference type="GO" id="GO:0004527">
    <property type="term" value="F:exonuclease activity"/>
    <property type="evidence" value="ECO:0007669"/>
    <property type="project" value="UniProtKB-KW"/>
</dbReference>
<dbReference type="InterPro" id="IPR005135">
    <property type="entry name" value="Endo/exonuclease/phosphatase"/>
</dbReference>
<dbReference type="SUPFAM" id="SSF49899">
    <property type="entry name" value="Concanavalin A-like lectins/glucanases"/>
    <property type="match status" value="1"/>
</dbReference>
<dbReference type="InterPro" id="IPR036691">
    <property type="entry name" value="Endo/exonu/phosph_ase_sf"/>
</dbReference>
<dbReference type="Gene3D" id="3.60.10.10">
    <property type="entry name" value="Endonuclease/exonuclease/phosphatase"/>
    <property type="match status" value="1"/>
</dbReference>
<dbReference type="PANTHER" id="PTHR41349">
    <property type="match status" value="1"/>
</dbReference>
<reference evidence="2 3" key="1">
    <citation type="journal article" date="2015" name="Microbes Environ.">
        <title>Distribution and evolution of nitrogen fixation genes in the phylum bacteroidetes.</title>
        <authorList>
            <person name="Inoue J."/>
            <person name="Oshima K."/>
            <person name="Suda W."/>
            <person name="Sakamoto M."/>
            <person name="Iino T."/>
            <person name="Noda S."/>
            <person name="Hongoh Y."/>
            <person name="Hattori M."/>
            <person name="Ohkuma M."/>
        </authorList>
    </citation>
    <scope>NUCLEOTIDE SEQUENCE [LARGE SCALE GENOMIC DNA]</scope>
    <source>
        <strain evidence="2">JCM 15548</strain>
    </source>
</reference>
<name>A0A0E9LY62_9BACT</name>
<keyword evidence="2" id="KW-0540">Nuclease</keyword>
<evidence type="ECO:0000313" key="3">
    <source>
        <dbReference type="Proteomes" id="UP000032900"/>
    </source>
</evidence>
<dbReference type="GO" id="GO:0005975">
    <property type="term" value="P:carbohydrate metabolic process"/>
    <property type="evidence" value="ECO:0007669"/>
    <property type="project" value="UniProtKB-ARBA"/>
</dbReference>
<dbReference type="InterPro" id="IPR013320">
    <property type="entry name" value="ConA-like_dom_sf"/>
</dbReference>
<keyword evidence="3" id="KW-1185">Reference proteome</keyword>
<dbReference type="GO" id="GO:0004519">
    <property type="term" value="F:endonuclease activity"/>
    <property type="evidence" value="ECO:0007669"/>
    <property type="project" value="UniProtKB-KW"/>
</dbReference>
<keyword evidence="2" id="KW-0269">Exonuclease</keyword>
<evidence type="ECO:0000313" key="2">
    <source>
        <dbReference type="EMBL" id="GAO29815.1"/>
    </source>
</evidence>
<gene>
    <name evidence="2" type="ORF">JCM15548_12043</name>
</gene>
<accession>A0A0E9LY62</accession>
<proteinExistence type="predicted"/>
<organism evidence="2 3">
    <name type="scientific">Geofilum rubicundum JCM 15548</name>
    <dbReference type="NCBI Taxonomy" id="1236989"/>
    <lineage>
        <taxon>Bacteria</taxon>
        <taxon>Pseudomonadati</taxon>
        <taxon>Bacteroidota</taxon>
        <taxon>Bacteroidia</taxon>
        <taxon>Marinilabiliales</taxon>
        <taxon>Marinilabiliaceae</taxon>
        <taxon>Geofilum</taxon>
    </lineage>
</organism>
<dbReference type="EMBL" id="BAZW01000013">
    <property type="protein sequence ID" value="GAO29815.1"/>
    <property type="molecule type" value="Genomic_DNA"/>
</dbReference>
<sequence>MPLISIGFEDEIQNEGIMPVIFRGDGHVSYTEGVSGKALDLSHTSKYRKPVVLAKDHHSNITDYPGITVLLWVRLSPDDFNHYTILSQKDEFEDFEPLGWSLSTGINGSWSWWMSDGIHQTHYRPTPGRQAINDGEWHLLGFSIDFDTQEARLFYDGMNVAVYSLQQEDFRFFEQALFLGADPFSADPVLDTFNGTVDDLTVWSRVLSPGQVDALYQQYKSSKAPLYKNMPDSLTIMNWNIWGGGMREGRFVGVKRVAEIIRSSGADLISMQETFASGPLIADMLGFYFYQRSDGLSVLSRYPLGETYNIYRSRVSGAITVELPEDNRTVFCPVYLSYLPNNGPMIMSGKAVADSVVVREMETRGSEMRYIVWELQSLVDRNDQVPLILAGDFNSGSHLDWTEANRQNRYDLVIDYPATRILDNAGFVDSYRQIYPDEVAHPGFTWSPRFREVLHDRVNFVFYNGSRVAPSWANIIDTHPLGFPSDHGALVVSFKWEK</sequence>
<keyword evidence="2" id="KW-0255">Endonuclease</keyword>
<keyword evidence="2" id="KW-0378">Hydrolase</keyword>
<protein>
    <submittedName>
        <fullName evidence="2">Endonuclease/exonuclease/phosphatase family</fullName>
    </submittedName>
</protein>
<comment type="caution">
    <text evidence="2">The sequence shown here is derived from an EMBL/GenBank/DDBJ whole genome shotgun (WGS) entry which is preliminary data.</text>
</comment>
<dbReference type="Proteomes" id="UP000032900">
    <property type="component" value="Unassembled WGS sequence"/>
</dbReference>